<feature type="compositionally biased region" description="Polar residues" evidence="1">
    <location>
        <begin position="103"/>
        <end position="118"/>
    </location>
</feature>
<sequence>MVTKPSELLARENRLTLVEEQLLSLLAEVNLHDHEDLKAQVEHHALAGRMHSIILDFEEGIGLAQNGSPPPLFTEVQRSGSPPDQQRRARGPSFGKVAPLNVQKISATRPSPTSSDTALSNVSTNASASSSTSGSKPVKSLSTSVASDTAKQKSTPIRGNKSKPLPPQPSRLKAASVIHYLANRHLYVSERERKVLTVVADAIEDEKYVDQELKDLVEKQRLGALYYGPDYQPTPKDQESSPETSVSAAPVEERRDVPKRRINSVAPMSTPTYLAVPRPPQENSEIKTSNRSIVLVEKWTIPLPPEMRKKMNASSDMGQK</sequence>
<feature type="region of interest" description="Disordered" evidence="1">
    <location>
        <begin position="229"/>
        <end position="289"/>
    </location>
</feature>
<organism evidence="2 3">
    <name type="scientific">Candolleomyces aberdarensis</name>
    <dbReference type="NCBI Taxonomy" id="2316362"/>
    <lineage>
        <taxon>Eukaryota</taxon>
        <taxon>Fungi</taxon>
        <taxon>Dikarya</taxon>
        <taxon>Basidiomycota</taxon>
        <taxon>Agaricomycotina</taxon>
        <taxon>Agaricomycetes</taxon>
        <taxon>Agaricomycetidae</taxon>
        <taxon>Agaricales</taxon>
        <taxon>Agaricineae</taxon>
        <taxon>Psathyrellaceae</taxon>
        <taxon>Candolleomyces</taxon>
    </lineage>
</organism>
<evidence type="ECO:0000313" key="2">
    <source>
        <dbReference type="EMBL" id="RXW21421.1"/>
    </source>
</evidence>
<name>A0A4Q2DPV1_9AGAR</name>
<feature type="compositionally biased region" description="Low complexity" evidence="1">
    <location>
        <begin position="119"/>
        <end position="142"/>
    </location>
</feature>
<evidence type="ECO:0000313" key="3">
    <source>
        <dbReference type="Proteomes" id="UP000290288"/>
    </source>
</evidence>
<dbReference type="EMBL" id="SDEE01000108">
    <property type="protein sequence ID" value="RXW21421.1"/>
    <property type="molecule type" value="Genomic_DNA"/>
</dbReference>
<gene>
    <name evidence="2" type="ORF">EST38_g4418</name>
</gene>
<feature type="region of interest" description="Disordered" evidence="1">
    <location>
        <begin position="65"/>
        <end position="171"/>
    </location>
</feature>
<evidence type="ECO:0000256" key="1">
    <source>
        <dbReference type="SAM" id="MobiDB-lite"/>
    </source>
</evidence>
<accession>A0A4Q2DPV1</accession>
<protein>
    <submittedName>
        <fullName evidence="2">Uncharacterized protein</fullName>
    </submittedName>
</protein>
<dbReference type="AlphaFoldDB" id="A0A4Q2DPV1"/>
<proteinExistence type="predicted"/>
<feature type="compositionally biased region" description="Polar residues" evidence="1">
    <location>
        <begin position="143"/>
        <end position="157"/>
    </location>
</feature>
<keyword evidence="3" id="KW-1185">Reference proteome</keyword>
<dbReference type="Proteomes" id="UP000290288">
    <property type="component" value="Unassembled WGS sequence"/>
</dbReference>
<reference evidence="2 3" key="1">
    <citation type="submission" date="2019-01" db="EMBL/GenBank/DDBJ databases">
        <title>Draft genome sequence of Psathyrella aberdarensis IHI B618.</title>
        <authorList>
            <person name="Buettner E."/>
            <person name="Kellner H."/>
        </authorList>
    </citation>
    <scope>NUCLEOTIDE SEQUENCE [LARGE SCALE GENOMIC DNA]</scope>
    <source>
        <strain evidence="2 3">IHI B618</strain>
    </source>
</reference>
<dbReference type="OrthoDB" id="2960296at2759"/>
<comment type="caution">
    <text evidence="2">The sequence shown here is derived from an EMBL/GenBank/DDBJ whole genome shotgun (WGS) entry which is preliminary data.</text>
</comment>